<name>A0A7R9BKC7_9CRUS</name>
<proteinExistence type="predicted"/>
<feature type="region of interest" description="Disordered" evidence="1">
    <location>
        <begin position="634"/>
        <end position="655"/>
    </location>
</feature>
<feature type="compositionally biased region" description="Basic residues" evidence="1">
    <location>
        <begin position="644"/>
        <end position="655"/>
    </location>
</feature>
<sequence>MARSAERSRNPWHLLPMAARRRTIGNLFHGSYDELESYEYGCRMTRDVLKRRGTRDTFFPDGAETNYAVDLHNPPMPHLVRATFPNHVVGACETSWMSEKFHQRYHGIFAKQLAKVGKLRLIRSNVRAVVGIRSDIKSNSNGALKSSDLSRSGSKLTFKDVVERLEHDCVKNAWDPVVEEEIEFFHKVSDGDTKRHFFKAAKFVSVLATLFINRVDSLVEESKEVLKELQRGERRAVRKPKDDGLTIVSLGLSDRQPLTSAPRISKSDECGRDVLLLDRPALVAAKDLGRSPFLNVFCTFSSNASLELTYPESRMVILTPTGSQIRDTSDKVIAKKLLELRGTSCEPGFEEDDEERLAARGGLTLANDALGDRQDSSPWMSIEETMPFTNRLKSQSSFIAGMGHCFQDTLQDNLTGPCNFCFKHCSLSAERLLDAQFCPPGLDDYWFSLPVMRREAKSLVNAWRLEETVNEGDGVTESCLLRMSEDFSGLFAKADEQLDLSLEDTLMETQALNGRDDEDEENCPHLQAYVENMKMKLDQESEGSWETYAKKIFHVIPKDTNSSFEEVCANWEHLDTREVCRIFETTLRMTDPPDDATGSNKYKGKLTLKVKREKNQPHNSLEVSVHEAAQVEFFYDPPEPAPTRRPKKSHRASRH</sequence>
<evidence type="ECO:0000313" key="2">
    <source>
        <dbReference type="EMBL" id="CAD7276940.1"/>
    </source>
</evidence>
<organism evidence="2">
    <name type="scientific">Notodromas monacha</name>
    <dbReference type="NCBI Taxonomy" id="399045"/>
    <lineage>
        <taxon>Eukaryota</taxon>
        <taxon>Metazoa</taxon>
        <taxon>Ecdysozoa</taxon>
        <taxon>Arthropoda</taxon>
        <taxon>Crustacea</taxon>
        <taxon>Oligostraca</taxon>
        <taxon>Ostracoda</taxon>
        <taxon>Podocopa</taxon>
        <taxon>Podocopida</taxon>
        <taxon>Cypridocopina</taxon>
        <taxon>Cypridoidea</taxon>
        <taxon>Cyprididae</taxon>
        <taxon>Notodromas</taxon>
    </lineage>
</organism>
<keyword evidence="3" id="KW-1185">Reference proteome</keyword>
<dbReference type="EMBL" id="OA882788">
    <property type="protein sequence ID" value="CAD7276940.1"/>
    <property type="molecule type" value="Genomic_DNA"/>
</dbReference>
<reference evidence="2" key="1">
    <citation type="submission" date="2020-11" db="EMBL/GenBank/DDBJ databases">
        <authorList>
            <person name="Tran Van P."/>
        </authorList>
    </citation>
    <scope>NUCLEOTIDE SEQUENCE</scope>
</reference>
<dbReference type="Proteomes" id="UP000678499">
    <property type="component" value="Unassembled WGS sequence"/>
</dbReference>
<protein>
    <submittedName>
        <fullName evidence="2">Uncharacterized protein</fullName>
    </submittedName>
</protein>
<evidence type="ECO:0000313" key="3">
    <source>
        <dbReference type="Proteomes" id="UP000678499"/>
    </source>
</evidence>
<evidence type="ECO:0000256" key="1">
    <source>
        <dbReference type="SAM" id="MobiDB-lite"/>
    </source>
</evidence>
<dbReference type="AlphaFoldDB" id="A0A7R9BKC7"/>
<dbReference type="EMBL" id="CAJPEX010000751">
    <property type="protein sequence ID" value="CAG0917092.1"/>
    <property type="molecule type" value="Genomic_DNA"/>
</dbReference>
<gene>
    <name evidence="2" type="ORF">NMOB1V02_LOCUS4683</name>
</gene>
<accession>A0A7R9BKC7</accession>